<accession>A7A5W2</accession>
<sequence length="43" mass="5222">MRGLVHGAAFHYFDDVFQLKEGHNAHLYQRRFTKRRFIALRFA</sequence>
<protein>
    <submittedName>
        <fullName evidence="1">Uncharacterized protein</fullName>
    </submittedName>
</protein>
<name>A7A5W2_BIFAD</name>
<reference evidence="1 2" key="2">
    <citation type="submission" date="2007-05" db="EMBL/GenBank/DDBJ databases">
        <title>Draft genome sequence of Bifidobacterium adolescentis (L2-32).</title>
        <authorList>
            <person name="Sudarsanam P."/>
            <person name="Ley R."/>
            <person name="Guruge J."/>
            <person name="Turnbaugh P.J."/>
            <person name="Mahowald M."/>
            <person name="Liep D."/>
            <person name="Gordon J."/>
        </authorList>
    </citation>
    <scope>NUCLEOTIDE SEQUENCE [LARGE SCALE GENOMIC DNA]</scope>
    <source>
        <strain evidence="1 2">L2-32</strain>
    </source>
</reference>
<comment type="caution">
    <text evidence="1">The sequence shown here is derived from an EMBL/GenBank/DDBJ whole genome shotgun (WGS) entry which is preliminary data.</text>
</comment>
<dbReference type="Proteomes" id="UP000003773">
    <property type="component" value="Unassembled WGS sequence"/>
</dbReference>
<evidence type="ECO:0000313" key="1">
    <source>
        <dbReference type="EMBL" id="EDN82951.1"/>
    </source>
</evidence>
<reference evidence="1 2" key="1">
    <citation type="submission" date="2007-04" db="EMBL/GenBank/DDBJ databases">
        <authorList>
            <person name="Fulton L."/>
            <person name="Clifton S."/>
            <person name="Fulton B."/>
            <person name="Xu J."/>
            <person name="Minx P."/>
            <person name="Pepin K.H."/>
            <person name="Johnson M."/>
            <person name="Thiruvilangam P."/>
            <person name="Bhonagiri V."/>
            <person name="Nash W.E."/>
            <person name="Mardis E.R."/>
            <person name="Wilson R.K."/>
        </authorList>
    </citation>
    <scope>NUCLEOTIDE SEQUENCE [LARGE SCALE GENOMIC DNA]</scope>
    <source>
        <strain evidence="1 2">L2-32</strain>
    </source>
</reference>
<evidence type="ECO:0000313" key="2">
    <source>
        <dbReference type="Proteomes" id="UP000003773"/>
    </source>
</evidence>
<organism evidence="1 2">
    <name type="scientific">Bifidobacterium adolescentis L2-32</name>
    <dbReference type="NCBI Taxonomy" id="411481"/>
    <lineage>
        <taxon>Bacteria</taxon>
        <taxon>Bacillati</taxon>
        <taxon>Actinomycetota</taxon>
        <taxon>Actinomycetes</taxon>
        <taxon>Bifidobacteriales</taxon>
        <taxon>Bifidobacteriaceae</taxon>
        <taxon>Bifidobacterium</taxon>
    </lineage>
</organism>
<dbReference type="HOGENOM" id="CLU_3230242_0_0_11"/>
<proteinExistence type="predicted"/>
<dbReference type="AlphaFoldDB" id="A7A5W2"/>
<dbReference type="EMBL" id="AAXD02000028">
    <property type="protein sequence ID" value="EDN82951.1"/>
    <property type="molecule type" value="Genomic_DNA"/>
</dbReference>
<gene>
    <name evidence="1" type="ORF">BIFADO_01240</name>
</gene>